<dbReference type="PROSITE" id="PS50956">
    <property type="entry name" value="HTH_ASNC_2"/>
    <property type="match status" value="1"/>
</dbReference>
<dbReference type="Pfam" id="PF01037">
    <property type="entry name" value="AsnC_trans_reg"/>
    <property type="match status" value="1"/>
</dbReference>
<feature type="domain" description="HTH asnC-type" evidence="4">
    <location>
        <begin position="8"/>
        <end position="70"/>
    </location>
</feature>
<dbReference type="InterPro" id="IPR000485">
    <property type="entry name" value="AsnC-type_HTH_dom"/>
</dbReference>
<dbReference type="InterPro" id="IPR036390">
    <property type="entry name" value="WH_DNA-bd_sf"/>
</dbReference>
<dbReference type="SUPFAM" id="SSF54909">
    <property type="entry name" value="Dimeric alpha+beta barrel"/>
    <property type="match status" value="1"/>
</dbReference>
<dbReference type="PANTHER" id="PTHR30154">
    <property type="entry name" value="LEUCINE-RESPONSIVE REGULATORY PROTEIN"/>
    <property type="match status" value="1"/>
</dbReference>
<keyword evidence="6" id="KW-1185">Reference proteome</keyword>
<dbReference type="Gene3D" id="1.10.10.10">
    <property type="entry name" value="Winged helix-like DNA-binding domain superfamily/Winged helix DNA-binding domain"/>
    <property type="match status" value="1"/>
</dbReference>
<dbReference type="SMART" id="SM00344">
    <property type="entry name" value="HTH_ASNC"/>
    <property type="match status" value="1"/>
</dbReference>
<dbReference type="InterPro" id="IPR036388">
    <property type="entry name" value="WH-like_DNA-bd_sf"/>
</dbReference>
<evidence type="ECO:0000256" key="3">
    <source>
        <dbReference type="ARBA" id="ARBA00023163"/>
    </source>
</evidence>
<evidence type="ECO:0000259" key="4">
    <source>
        <dbReference type="PROSITE" id="PS50956"/>
    </source>
</evidence>
<evidence type="ECO:0000313" key="5">
    <source>
        <dbReference type="EMBL" id="MEO3714638.1"/>
    </source>
</evidence>
<accession>A0ABV0GHV6</accession>
<dbReference type="Gene3D" id="3.30.70.920">
    <property type="match status" value="1"/>
</dbReference>
<dbReference type="RefSeq" id="WP_347611721.1">
    <property type="nucleotide sequence ID" value="NZ_JBDPZC010000008.1"/>
</dbReference>
<comment type="caution">
    <text evidence="5">The sequence shown here is derived from an EMBL/GenBank/DDBJ whole genome shotgun (WGS) entry which is preliminary data.</text>
</comment>
<dbReference type="EMBL" id="JBDPZC010000008">
    <property type="protein sequence ID" value="MEO3714638.1"/>
    <property type="molecule type" value="Genomic_DNA"/>
</dbReference>
<keyword evidence="3" id="KW-0804">Transcription</keyword>
<keyword evidence="2" id="KW-0238">DNA-binding</keyword>
<gene>
    <name evidence="5" type="ORF">ABDJ40_17855</name>
</gene>
<proteinExistence type="predicted"/>
<dbReference type="InterPro" id="IPR011008">
    <property type="entry name" value="Dimeric_a/b-barrel"/>
</dbReference>
<evidence type="ECO:0000313" key="6">
    <source>
        <dbReference type="Proteomes" id="UP001462640"/>
    </source>
</evidence>
<dbReference type="Proteomes" id="UP001462640">
    <property type="component" value="Unassembled WGS sequence"/>
</dbReference>
<name>A0ABV0GHV6_9BURK</name>
<reference evidence="5 6" key="1">
    <citation type="submission" date="2024-05" db="EMBL/GenBank/DDBJ databases">
        <title>Roseateles sp. 2.12 16S ribosomal RNA gene Genome sequencing and assembly.</title>
        <authorList>
            <person name="Woo H."/>
        </authorList>
    </citation>
    <scope>NUCLEOTIDE SEQUENCE [LARGE SCALE GENOMIC DNA]</scope>
    <source>
        <strain evidence="5 6">2.12</strain>
    </source>
</reference>
<dbReference type="Pfam" id="PF13404">
    <property type="entry name" value="HTH_AsnC-type"/>
    <property type="match status" value="1"/>
</dbReference>
<evidence type="ECO:0000256" key="1">
    <source>
        <dbReference type="ARBA" id="ARBA00023015"/>
    </source>
</evidence>
<keyword evidence="1" id="KW-0805">Transcription regulation</keyword>
<dbReference type="InterPro" id="IPR019888">
    <property type="entry name" value="Tscrpt_reg_AsnC-like"/>
</dbReference>
<protein>
    <submittedName>
        <fullName evidence="5">Lrp/AsnC family transcriptional regulator</fullName>
    </submittedName>
</protein>
<evidence type="ECO:0000256" key="2">
    <source>
        <dbReference type="ARBA" id="ARBA00023125"/>
    </source>
</evidence>
<dbReference type="PRINTS" id="PR00033">
    <property type="entry name" value="HTHASNC"/>
</dbReference>
<dbReference type="PANTHER" id="PTHR30154:SF53">
    <property type="entry name" value="HTH-TYPE TRANSCRIPTIONAL REGULATOR LRPC"/>
    <property type="match status" value="1"/>
</dbReference>
<dbReference type="SUPFAM" id="SSF46785">
    <property type="entry name" value="Winged helix' DNA-binding domain"/>
    <property type="match status" value="1"/>
</dbReference>
<dbReference type="InterPro" id="IPR019887">
    <property type="entry name" value="Tscrpt_reg_AsnC/Lrp_C"/>
</dbReference>
<organism evidence="5 6">
    <name type="scientific">Roseateles flavus</name>
    <dbReference type="NCBI Taxonomy" id="3149041"/>
    <lineage>
        <taxon>Bacteria</taxon>
        <taxon>Pseudomonadati</taxon>
        <taxon>Pseudomonadota</taxon>
        <taxon>Betaproteobacteria</taxon>
        <taxon>Burkholderiales</taxon>
        <taxon>Sphaerotilaceae</taxon>
        <taxon>Roseateles</taxon>
    </lineage>
</organism>
<sequence length="147" mass="15992">MPTPPAALDDIDRELIALLRANARTPVVALAKALRLTRNTVQHRIDRLEQAGVILGYTLKLRPETESGRLRAVMSIAVEGSQGEAVRRALWGHAQVVGLHTTNGRWDLIAELRAESLEAFNTALGEIRRIPGIASSETSLLLATDKA</sequence>